<dbReference type="EMBL" id="AYSA01000955">
    <property type="protein sequence ID" value="ESZ89494.1"/>
    <property type="molecule type" value="Genomic_DNA"/>
</dbReference>
<comment type="caution">
    <text evidence="1">The sequence shown here is derived from an EMBL/GenBank/DDBJ whole genome shotgun (WGS) entry which is preliminary data.</text>
</comment>
<accession>W9C3I7</accession>
<protein>
    <submittedName>
        <fullName evidence="1">Uncharacterized protein</fullName>
    </submittedName>
</protein>
<gene>
    <name evidence="1" type="ORF">SBOR_10122</name>
</gene>
<proteinExistence type="predicted"/>
<keyword evidence="2" id="KW-1185">Reference proteome</keyword>
<organism evidence="1 2">
    <name type="scientific">Sclerotinia borealis (strain F-4128)</name>
    <dbReference type="NCBI Taxonomy" id="1432307"/>
    <lineage>
        <taxon>Eukaryota</taxon>
        <taxon>Fungi</taxon>
        <taxon>Dikarya</taxon>
        <taxon>Ascomycota</taxon>
        <taxon>Pezizomycotina</taxon>
        <taxon>Leotiomycetes</taxon>
        <taxon>Helotiales</taxon>
        <taxon>Sclerotiniaceae</taxon>
        <taxon>Sclerotinia</taxon>
    </lineage>
</organism>
<name>W9C3I7_SCLBF</name>
<dbReference type="OrthoDB" id="10333713at2759"/>
<dbReference type="HOGENOM" id="CLU_2211484_0_0_1"/>
<reference evidence="1 2" key="1">
    <citation type="journal article" date="2014" name="Genome Announc.">
        <title>Draft genome sequence of Sclerotinia borealis, a psychrophilic plant pathogenic fungus.</title>
        <authorList>
            <person name="Mardanov A.V."/>
            <person name="Beletsky A.V."/>
            <person name="Kadnikov V.V."/>
            <person name="Ignatov A.N."/>
            <person name="Ravin N.V."/>
        </authorList>
    </citation>
    <scope>NUCLEOTIDE SEQUENCE [LARGE SCALE GENOMIC DNA]</scope>
    <source>
        <strain evidence="2">F-4157</strain>
    </source>
</reference>
<dbReference type="Proteomes" id="UP000019487">
    <property type="component" value="Unassembled WGS sequence"/>
</dbReference>
<evidence type="ECO:0000313" key="1">
    <source>
        <dbReference type="EMBL" id="ESZ89494.1"/>
    </source>
</evidence>
<sequence>MHEESFEAGKSWPGLPDKLGRSLRKIVDKTKDKANSKASTTEEQGKLADRVALDRLYVGDSFEATDPEIMMTEEHGRLAERLALVQLSPVGSGNGVQYDNGGDIGMA</sequence>
<dbReference type="AlphaFoldDB" id="W9C3I7"/>
<evidence type="ECO:0000313" key="2">
    <source>
        <dbReference type="Proteomes" id="UP000019487"/>
    </source>
</evidence>